<dbReference type="SUPFAM" id="SSF53335">
    <property type="entry name" value="S-adenosyl-L-methionine-dependent methyltransferases"/>
    <property type="match status" value="1"/>
</dbReference>
<evidence type="ECO:0000256" key="2">
    <source>
        <dbReference type="ARBA" id="ARBA00022603"/>
    </source>
</evidence>
<keyword evidence="1" id="KW-0698">rRNA processing</keyword>
<dbReference type="InterPro" id="IPR029063">
    <property type="entry name" value="SAM-dependent_MTases_sf"/>
</dbReference>
<keyword evidence="3 6" id="KW-0808">Transferase</keyword>
<dbReference type="FunFam" id="3.40.50.150:FF:000005">
    <property type="entry name" value="Ribosomal RNA large subunit methyltransferase E"/>
    <property type="match status" value="1"/>
</dbReference>
<keyword evidence="4" id="KW-0949">S-adenosyl-L-methionine</keyword>
<dbReference type="PANTHER" id="PTHR10920:SF18">
    <property type="entry name" value="RRNA METHYLTRANSFERASE 2, MITOCHONDRIAL"/>
    <property type="match status" value="1"/>
</dbReference>
<evidence type="ECO:0000313" key="6">
    <source>
        <dbReference type="EMBL" id="SFV87161.1"/>
    </source>
</evidence>
<dbReference type="InterPro" id="IPR015507">
    <property type="entry name" value="rRNA-MeTfrase_E"/>
</dbReference>
<evidence type="ECO:0000256" key="1">
    <source>
        <dbReference type="ARBA" id="ARBA00022552"/>
    </source>
</evidence>
<evidence type="ECO:0000256" key="4">
    <source>
        <dbReference type="ARBA" id="ARBA00022691"/>
    </source>
</evidence>
<dbReference type="GO" id="GO:0008650">
    <property type="term" value="F:rRNA (uridine-2'-O-)-methyltransferase activity"/>
    <property type="evidence" value="ECO:0007669"/>
    <property type="project" value="TreeGrafter"/>
</dbReference>
<evidence type="ECO:0000256" key="3">
    <source>
        <dbReference type="ARBA" id="ARBA00022679"/>
    </source>
</evidence>
<dbReference type="Gene3D" id="3.40.50.150">
    <property type="entry name" value="Vaccinia Virus protein VP39"/>
    <property type="match status" value="1"/>
</dbReference>
<feature type="domain" description="Ribosomal RNA methyltransferase FtsJ" evidence="5">
    <location>
        <begin position="29"/>
        <end position="204"/>
    </location>
</feature>
<accession>A0A1W1E013</accession>
<organism evidence="6">
    <name type="scientific">hydrothermal vent metagenome</name>
    <dbReference type="NCBI Taxonomy" id="652676"/>
    <lineage>
        <taxon>unclassified sequences</taxon>
        <taxon>metagenomes</taxon>
        <taxon>ecological metagenomes</taxon>
    </lineage>
</organism>
<dbReference type="EC" id="2.1.1.-" evidence="6"/>
<keyword evidence="6" id="KW-0346">Stress response</keyword>
<dbReference type="AlphaFoldDB" id="A0A1W1E013"/>
<dbReference type="InterPro" id="IPR002877">
    <property type="entry name" value="RNA_MeTrfase_FtsJ_dom"/>
</dbReference>
<reference evidence="6" key="1">
    <citation type="submission" date="2016-10" db="EMBL/GenBank/DDBJ databases">
        <authorList>
            <person name="de Groot N.N."/>
        </authorList>
    </citation>
    <scope>NUCLEOTIDE SEQUENCE</scope>
</reference>
<dbReference type="CDD" id="cd02440">
    <property type="entry name" value="AdoMet_MTases"/>
    <property type="match status" value="1"/>
</dbReference>
<dbReference type="PANTHER" id="PTHR10920">
    <property type="entry name" value="RIBOSOMAL RNA METHYLTRANSFERASE"/>
    <property type="match status" value="1"/>
</dbReference>
<dbReference type="Pfam" id="PF01728">
    <property type="entry name" value="FtsJ"/>
    <property type="match status" value="1"/>
</dbReference>
<gene>
    <name evidence="6" type="ORF">MNB_SUP05-SYMBIONT-4-407</name>
</gene>
<dbReference type="PIRSF" id="PIRSF005461">
    <property type="entry name" value="23S_rRNA_mtase"/>
    <property type="match status" value="1"/>
</dbReference>
<dbReference type="InterPro" id="IPR050082">
    <property type="entry name" value="RNA_methyltr_RlmE"/>
</dbReference>
<keyword evidence="2 6" id="KW-0489">Methyltransferase</keyword>
<proteinExistence type="inferred from homology"/>
<evidence type="ECO:0000259" key="5">
    <source>
        <dbReference type="Pfam" id="PF01728"/>
    </source>
</evidence>
<sequence>MAKNKGSSGRWMSEHMSDEYVKRAQKEGYRSRAVYKLTEATDKDRFIKSGNTVLDLGAAPGGWSQVAIKMVGKKGQVIASDILNIEPIENVDFLQGDFTKIEVYEKLLILIKGEKVDVVLSDMAPNMSGQLSVDIPKSLYLCELALDMAVKTLSPNGYFFIKVFQGAGFDEYVKACRVAFVKVVIRKPKASRARSKEVYLLANGLK</sequence>
<name>A0A1W1E013_9ZZZZ</name>
<dbReference type="HAMAP" id="MF_01547">
    <property type="entry name" value="RNA_methyltr_E"/>
    <property type="match status" value="1"/>
</dbReference>
<dbReference type="NCBIfam" id="NF008390">
    <property type="entry name" value="PRK11188.1"/>
    <property type="match status" value="1"/>
</dbReference>
<protein>
    <submittedName>
        <fullName evidence="6">Heat shock protein FtsJ/RrmJ @ Ribosomal RNA large subunit methyltransferase E</fullName>
        <ecNumber evidence="6">2.1.1.-</ecNumber>
    </submittedName>
</protein>
<dbReference type="EMBL" id="FPHY01000160">
    <property type="protein sequence ID" value="SFV87161.1"/>
    <property type="molecule type" value="Genomic_DNA"/>
</dbReference>